<accession>A0A0F9GHX1</accession>
<dbReference type="AlphaFoldDB" id="A0A0F9GHX1"/>
<keyword evidence="1" id="KW-1133">Transmembrane helix</keyword>
<evidence type="ECO:0008006" key="3">
    <source>
        <dbReference type="Google" id="ProtNLM"/>
    </source>
</evidence>
<dbReference type="EMBL" id="LAZR01020085">
    <property type="protein sequence ID" value="KKL90161.1"/>
    <property type="molecule type" value="Genomic_DNA"/>
</dbReference>
<keyword evidence="1" id="KW-0812">Transmembrane</keyword>
<name>A0A0F9GHX1_9ZZZZ</name>
<keyword evidence="1" id="KW-0472">Membrane</keyword>
<organism evidence="2">
    <name type="scientific">marine sediment metagenome</name>
    <dbReference type="NCBI Taxonomy" id="412755"/>
    <lineage>
        <taxon>unclassified sequences</taxon>
        <taxon>metagenomes</taxon>
        <taxon>ecological metagenomes</taxon>
    </lineage>
</organism>
<comment type="caution">
    <text evidence="2">The sequence shown here is derived from an EMBL/GenBank/DDBJ whole genome shotgun (WGS) entry which is preliminary data.</text>
</comment>
<feature type="transmembrane region" description="Helical" evidence="1">
    <location>
        <begin position="43"/>
        <end position="60"/>
    </location>
</feature>
<gene>
    <name evidence="2" type="ORF">LCGC14_1907450</name>
</gene>
<dbReference type="Pfam" id="PF11666">
    <property type="entry name" value="DUF2933"/>
    <property type="match status" value="1"/>
</dbReference>
<evidence type="ECO:0000313" key="2">
    <source>
        <dbReference type="EMBL" id="KKL90161.1"/>
    </source>
</evidence>
<sequence>MQHHDSERPGFWTSRAGIALLVFLGAAGFLLLYEHRFHIPADYWLLGGLLTICVMMHWWMHPGHDGSQGHGGSSDEGRA</sequence>
<feature type="transmembrane region" description="Helical" evidence="1">
    <location>
        <begin position="12"/>
        <end position="31"/>
    </location>
</feature>
<proteinExistence type="predicted"/>
<reference evidence="2" key="1">
    <citation type="journal article" date="2015" name="Nature">
        <title>Complex archaea that bridge the gap between prokaryotes and eukaryotes.</title>
        <authorList>
            <person name="Spang A."/>
            <person name="Saw J.H."/>
            <person name="Jorgensen S.L."/>
            <person name="Zaremba-Niedzwiedzka K."/>
            <person name="Martijn J."/>
            <person name="Lind A.E."/>
            <person name="van Eijk R."/>
            <person name="Schleper C."/>
            <person name="Guy L."/>
            <person name="Ettema T.J."/>
        </authorList>
    </citation>
    <scope>NUCLEOTIDE SEQUENCE</scope>
</reference>
<protein>
    <recommendedName>
        <fullName evidence="3">DUF2933 domain-containing protein</fullName>
    </recommendedName>
</protein>
<evidence type="ECO:0000256" key="1">
    <source>
        <dbReference type="SAM" id="Phobius"/>
    </source>
</evidence>
<dbReference type="InterPro" id="IPR021682">
    <property type="entry name" value="DUF2933"/>
</dbReference>